<organism evidence="1 2">
    <name type="scientific">Phyllobacterium myrsinacearum</name>
    <dbReference type="NCBI Taxonomy" id="28101"/>
    <lineage>
        <taxon>Bacteria</taxon>
        <taxon>Pseudomonadati</taxon>
        <taxon>Pseudomonadota</taxon>
        <taxon>Alphaproteobacteria</taxon>
        <taxon>Hyphomicrobiales</taxon>
        <taxon>Phyllobacteriaceae</taxon>
        <taxon>Phyllobacterium</taxon>
    </lineage>
</organism>
<dbReference type="EMBL" id="JACGXN010000003">
    <property type="protein sequence ID" value="MBA8879190.1"/>
    <property type="molecule type" value="Genomic_DNA"/>
</dbReference>
<dbReference type="SUPFAM" id="SSF51735">
    <property type="entry name" value="NAD(P)-binding Rossmann-fold domains"/>
    <property type="match status" value="1"/>
</dbReference>
<keyword evidence="2" id="KW-1185">Reference proteome</keyword>
<dbReference type="Proteomes" id="UP000549052">
    <property type="component" value="Unassembled WGS sequence"/>
</dbReference>
<accession>A0A839ERF9</accession>
<evidence type="ECO:0000313" key="2">
    <source>
        <dbReference type="Proteomes" id="UP000549052"/>
    </source>
</evidence>
<name>A0A839ERF9_9HYPH</name>
<sequence length="93" mass="9777">MNTNKNVVVTGVSGALGAATSAKLKSAGWNIIGIDRIREELEYGGVRLRTTASISGARVGLIIDIGFGDATEPGAEMLDYPSMLEFPAPRLRA</sequence>
<proteinExistence type="predicted"/>
<comment type="caution">
    <text evidence="1">The sequence shown here is derived from an EMBL/GenBank/DDBJ whole genome shotgun (WGS) entry which is preliminary data.</text>
</comment>
<dbReference type="Gene3D" id="3.40.50.720">
    <property type="entry name" value="NAD(P)-binding Rossmann-like Domain"/>
    <property type="match status" value="1"/>
</dbReference>
<dbReference type="InterPro" id="IPR014942">
    <property type="entry name" value="AbiEii"/>
</dbReference>
<gene>
    <name evidence="1" type="ORF">FHW16_002908</name>
</gene>
<protein>
    <submittedName>
        <fullName evidence="1">NAD(P)-dependent dehydrogenase (Short-subunit alcohol dehydrogenase family)</fullName>
    </submittedName>
</protein>
<dbReference type="AlphaFoldDB" id="A0A839ERF9"/>
<dbReference type="Pfam" id="PF08843">
    <property type="entry name" value="AbiEii"/>
    <property type="match status" value="1"/>
</dbReference>
<evidence type="ECO:0000313" key="1">
    <source>
        <dbReference type="EMBL" id="MBA8879190.1"/>
    </source>
</evidence>
<dbReference type="InterPro" id="IPR036291">
    <property type="entry name" value="NAD(P)-bd_dom_sf"/>
</dbReference>
<reference evidence="1 2" key="1">
    <citation type="submission" date="2020-07" db="EMBL/GenBank/DDBJ databases">
        <title>Genomic Encyclopedia of Type Strains, Phase IV (KMG-V): Genome sequencing to study the core and pangenomes of soil and plant-associated prokaryotes.</title>
        <authorList>
            <person name="Whitman W."/>
        </authorList>
    </citation>
    <scope>NUCLEOTIDE SEQUENCE [LARGE SCALE GENOMIC DNA]</scope>
    <source>
        <strain evidence="1 2">AN3</strain>
    </source>
</reference>